<comment type="subcellular location">
    <subcellularLocation>
        <location evidence="1">Membrane</location>
        <topology evidence="1">Multi-pass membrane protein</topology>
    </subcellularLocation>
</comment>
<dbReference type="GO" id="GO:0016020">
    <property type="term" value="C:membrane"/>
    <property type="evidence" value="ECO:0007669"/>
    <property type="project" value="UniProtKB-SubCell"/>
</dbReference>
<dbReference type="AlphaFoldDB" id="A0A8H6BDE2"/>
<sequence>MSDITIFALMQKNISGFTKKSTTNVIFFVCYCVGMIAAPQFFKSSQAPGYSEGFKMMIVCWVILIVLPWVLFYYYYIENKKKVKNEEKEIQEGKEALENEEFLDLTDKQQRGFRYTY</sequence>
<dbReference type="PANTHER" id="PTHR43791:SF70">
    <property type="entry name" value="MAJOR FACILITATOR SUPERFAMILY (MFS) PROFILE DOMAIN-CONTAINING PROTEIN"/>
    <property type="match status" value="1"/>
</dbReference>
<feature type="transmembrane region" description="Helical" evidence="6">
    <location>
        <begin position="21"/>
        <end position="42"/>
    </location>
</feature>
<evidence type="ECO:0000256" key="6">
    <source>
        <dbReference type="SAM" id="Phobius"/>
    </source>
</evidence>
<evidence type="ECO:0000256" key="4">
    <source>
        <dbReference type="ARBA" id="ARBA00022989"/>
    </source>
</evidence>
<reference evidence="7 8" key="1">
    <citation type="journal article" date="2020" name="Appl. Microbiol. Biotechnol.">
        <title>Targeted gene deletion in Brettanomyces bruxellensis with an expression-free CRISPR-Cas9 system.</title>
        <authorList>
            <person name="Varela C."/>
            <person name="Bartel C."/>
            <person name="Onetto C."/>
            <person name="Borneman A."/>
        </authorList>
    </citation>
    <scope>NUCLEOTIDE SEQUENCE [LARGE SCALE GENOMIC DNA]</scope>
    <source>
        <strain evidence="7 8">AWRI1613</strain>
    </source>
</reference>
<evidence type="ECO:0000256" key="3">
    <source>
        <dbReference type="ARBA" id="ARBA00022692"/>
    </source>
</evidence>
<dbReference type="InterPro" id="IPR036259">
    <property type="entry name" value="MFS_trans_sf"/>
</dbReference>
<organism evidence="7 8">
    <name type="scientific">Dekkera bruxellensis</name>
    <name type="common">Brettanomyces custersii</name>
    <dbReference type="NCBI Taxonomy" id="5007"/>
    <lineage>
        <taxon>Eukaryota</taxon>
        <taxon>Fungi</taxon>
        <taxon>Dikarya</taxon>
        <taxon>Ascomycota</taxon>
        <taxon>Saccharomycotina</taxon>
        <taxon>Pichiomycetes</taxon>
        <taxon>Pichiales</taxon>
        <taxon>Pichiaceae</taxon>
        <taxon>Brettanomyces</taxon>
    </lineage>
</organism>
<gene>
    <name evidence="7" type="ORF">HII12_003085</name>
</gene>
<dbReference type="GO" id="GO:0022857">
    <property type="term" value="F:transmembrane transporter activity"/>
    <property type="evidence" value="ECO:0007669"/>
    <property type="project" value="TreeGrafter"/>
</dbReference>
<evidence type="ECO:0000256" key="5">
    <source>
        <dbReference type="ARBA" id="ARBA00023136"/>
    </source>
</evidence>
<evidence type="ECO:0000313" key="7">
    <source>
        <dbReference type="EMBL" id="KAF6009542.1"/>
    </source>
</evidence>
<keyword evidence="4 6" id="KW-1133">Transmembrane helix</keyword>
<dbReference type="EMBL" id="JABCYN010000030">
    <property type="protein sequence ID" value="KAF6009542.1"/>
    <property type="molecule type" value="Genomic_DNA"/>
</dbReference>
<comment type="caution">
    <text evidence="7">The sequence shown here is derived from an EMBL/GenBank/DDBJ whole genome shotgun (WGS) entry which is preliminary data.</text>
</comment>
<feature type="transmembrane region" description="Helical" evidence="6">
    <location>
        <begin position="54"/>
        <end position="76"/>
    </location>
</feature>
<accession>A0A8H6BDE2</accession>
<keyword evidence="3 6" id="KW-0812">Transmembrane</keyword>
<evidence type="ECO:0000256" key="1">
    <source>
        <dbReference type="ARBA" id="ARBA00004141"/>
    </source>
</evidence>
<protein>
    <submittedName>
        <fullName evidence="7">Uncharacterized protein</fullName>
    </submittedName>
</protein>
<dbReference type="PANTHER" id="PTHR43791">
    <property type="entry name" value="PERMEASE-RELATED"/>
    <property type="match status" value="1"/>
</dbReference>
<name>A0A8H6BDE2_DEKBR</name>
<dbReference type="Proteomes" id="UP000568158">
    <property type="component" value="Unassembled WGS sequence"/>
</dbReference>
<keyword evidence="2" id="KW-0813">Transport</keyword>
<proteinExistence type="predicted"/>
<dbReference type="SUPFAM" id="SSF103473">
    <property type="entry name" value="MFS general substrate transporter"/>
    <property type="match status" value="1"/>
</dbReference>
<evidence type="ECO:0000313" key="8">
    <source>
        <dbReference type="Proteomes" id="UP000568158"/>
    </source>
</evidence>
<keyword evidence="5 6" id="KW-0472">Membrane</keyword>
<evidence type="ECO:0000256" key="2">
    <source>
        <dbReference type="ARBA" id="ARBA00022448"/>
    </source>
</evidence>